<dbReference type="InterPro" id="IPR016162">
    <property type="entry name" value="Ald_DH_N"/>
</dbReference>
<dbReference type="PANTHER" id="PTHR43353:SF5">
    <property type="entry name" value="SUCCINATE-SEMIALDEHYDE DEHYDROGENASE, MITOCHONDRIAL"/>
    <property type="match status" value="1"/>
</dbReference>
<dbReference type="FunFam" id="3.40.605.10:FF:000005">
    <property type="entry name" value="Succinate-semialdehyde dehydrogenase I"/>
    <property type="match status" value="1"/>
</dbReference>
<dbReference type="PANTHER" id="PTHR43353">
    <property type="entry name" value="SUCCINATE-SEMIALDEHYDE DEHYDROGENASE, MITOCHONDRIAL"/>
    <property type="match status" value="1"/>
</dbReference>
<dbReference type="PROSITE" id="PS00687">
    <property type="entry name" value="ALDEHYDE_DEHYDR_GLU"/>
    <property type="match status" value="1"/>
</dbReference>
<dbReference type="InterPro" id="IPR029510">
    <property type="entry name" value="Ald_DH_CS_GLU"/>
</dbReference>
<keyword evidence="3 7" id="KW-0560">Oxidoreductase</keyword>
<feature type="active site" evidence="6">
    <location>
        <position position="309"/>
    </location>
</feature>
<dbReference type="Gene3D" id="3.40.605.10">
    <property type="entry name" value="Aldehyde Dehydrogenase, Chain A, domain 1"/>
    <property type="match status" value="1"/>
</dbReference>
<gene>
    <name evidence="10" type="ORF">D9Q98_003742</name>
</gene>
<protein>
    <recommendedName>
        <fullName evidence="5">Aldehyde dehydrogenase family 5 member F1</fullName>
    </recommendedName>
</protein>
<comment type="similarity">
    <text evidence="2 7">Belongs to the aldehyde dehydrogenase family.</text>
</comment>
<keyword evidence="11" id="KW-1185">Reference proteome</keyword>
<evidence type="ECO:0000256" key="6">
    <source>
        <dbReference type="PROSITE-ProRule" id="PRU10007"/>
    </source>
</evidence>
<evidence type="ECO:0000256" key="7">
    <source>
        <dbReference type="RuleBase" id="RU003345"/>
    </source>
</evidence>
<accession>A0A9D4YZP7</accession>
<comment type="pathway">
    <text evidence="1">Amino-acid degradation; 4-aminobutanoate degradation.</text>
</comment>
<reference evidence="10" key="1">
    <citation type="journal article" date="2019" name="Plant J.">
        <title>Chlorella vulgaris genome assembly and annotation reveals the molecular basis for metabolic acclimation to high light conditions.</title>
        <authorList>
            <person name="Cecchin M."/>
            <person name="Marcolungo L."/>
            <person name="Rossato M."/>
            <person name="Girolomoni L."/>
            <person name="Cosentino E."/>
            <person name="Cuine S."/>
            <person name="Li-Beisson Y."/>
            <person name="Delledonne M."/>
            <person name="Ballottari M."/>
        </authorList>
    </citation>
    <scope>NUCLEOTIDE SEQUENCE</scope>
    <source>
        <strain evidence="10">211/11P</strain>
    </source>
</reference>
<dbReference type="InterPro" id="IPR016163">
    <property type="entry name" value="Ald_DH_C"/>
</dbReference>
<dbReference type="Pfam" id="PF00171">
    <property type="entry name" value="Aldedh"/>
    <property type="match status" value="1"/>
</dbReference>
<comment type="caution">
    <text evidence="10">The sequence shown here is derived from an EMBL/GenBank/DDBJ whole genome shotgun (WGS) entry which is preliminary data.</text>
</comment>
<evidence type="ECO:0000256" key="1">
    <source>
        <dbReference type="ARBA" id="ARBA00005176"/>
    </source>
</evidence>
<dbReference type="Gene3D" id="3.40.309.10">
    <property type="entry name" value="Aldehyde Dehydrogenase, Chain A, domain 2"/>
    <property type="match status" value="1"/>
</dbReference>
<proteinExistence type="inferred from homology"/>
<keyword evidence="8" id="KW-0732">Signal</keyword>
<dbReference type="CDD" id="cd07103">
    <property type="entry name" value="ALDH_F5_SSADH_GabD"/>
    <property type="match status" value="1"/>
</dbReference>
<sequence>MSGLFGSTRRLLLSAASVSTPVLAAVSESRLSTHLAALATLASTPPCGPSPDLSAEIKDSKLLRTQNYVGGQWIEAADGRQLEVVNPATGKMIATVPLSGANETRAAIAEAATQFDAWGRRPAKERGAILKRWHAEVVAARDDITRLMTLESGKPLAESRGEFDNGVASIEWFAEEATRTCGDVLESPDGSRRFMVLKQPVGVVGAITPWNFPFSMITRKVSPALAAGCTVVLKPSESTPLTALALAELADRAGIPHGVLNIVTGDAKAIGEALLKSELVRKVGFTGSTAVGKLLMAGGAATVKRMSLELGGNAPFIVFEDADVEKAVTAVVSSSHRNSGQTCICTNRVLVHEAVHDAFVAALTQRVQALRLGSGLESGTSQGPLISAAAVDRVEEKVQDAVAKGASVACGGARPSWGPGSPLAGGFFYQPTVLTGATIDMRMFHEELFGPVTPVYKFSSDDEAVQMANNTQYGLAAYFFTQDLSRAWRVAERLEYGMVGVNEVAITSEVAPFGGVKQSGLGREQSKYGLAEFQDLKTVCLGIGPR</sequence>
<dbReference type="OrthoDB" id="310895at2759"/>
<evidence type="ECO:0000256" key="8">
    <source>
        <dbReference type="SAM" id="SignalP"/>
    </source>
</evidence>
<evidence type="ECO:0000313" key="11">
    <source>
        <dbReference type="Proteomes" id="UP001055712"/>
    </source>
</evidence>
<reference evidence="10" key="2">
    <citation type="submission" date="2020-11" db="EMBL/GenBank/DDBJ databases">
        <authorList>
            <person name="Cecchin M."/>
            <person name="Marcolungo L."/>
            <person name="Rossato M."/>
            <person name="Girolomoni L."/>
            <person name="Cosentino E."/>
            <person name="Cuine S."/>
            <person name="Li-Beisson Y."/>
            <person name="Delledonne M."/>
            <person name="Ballottari M."/>
        </authorList>
    </citation>
    <scope>NUCLEOTIDE SEQUENCE</scope>
    <source>
        <strain evidence="10">211/11P</strain>
        <tissue evidence="10">Whole cell</tissue>
    </source>
</reference>
<evidence type="ECO:0000256" key="2">
    <source>
        <dbReference type="ARBA" id="ARBA00009986"/>
    </source>
</evidence>
<comment type="catalytic activity">
    <reaction evidence="4">
        <text>succinate semialdehyde + NAD(+) + H2O = succinate + NADH + 2 H(+)</text>
        <dbReference type="Rhea" id="RHEA:13217"/>
        <dbReference type="ChEBI" id="CHEBI:15377"/>
        <dbReference type="ChEBI" id="CHEBI:15378"/>
        <dbReference type="ChEBI" id="CHEBI:30031"/>
        <dbReference type="ChEBI" id="CHEBI:57540"/>
        <dbReference type="ChEBI" id="CHEBI:57706"/>
        <dbReference type="ChEBI" id="CHEBI:57945"/>
        <dbReference type="EC" id="1.2.1.24"/>
    </reaction>
</comment>
<dbReference type="GO" id="GO:0009450">
    <property type="term" value="P:gamma-aminobutyric acid catabolic process"/>
    <property type="evidence" value="ECO:0007669"/>
    <property type="project" value="TreeGrafter"/>
</dbReference>
<dbReference type="Proteomes" id="UP001055712">
    <property type="component" value="Unassembled WGS sequence"/>
</dbReference>
<evidence type="ECO:0000256" key="5">
    <source>
        <dbReference type="ARBA" id="ARBA00076033"/>
    </source>
</evidence>
<evidence type="ECO:0000256" key="4">
    <source>
        <dbReference type="ARBA" id="ARBA00052498"/>
    </source>
</evidence>
<feature type="chain" id="PRO_5038394542" description="Aldehyde dehydrogenase family 5 member F1" evidence="8">
    <location>
        <begin position="25"/>
        <end position="546"/>
    </location>
</feature>
<dbReference type="AlphaFoldDB" id="A0A9D4YZP7"/>
<evidence type="ECO:0000313" key="10">
    <source>
        <dbReference type="EMBL" id="KAI3433940.1"/>
    </source>
</evidence>
<dbReference type="InterPro" id="IPR015590">
    <property type="entry name" value="Aldehyde_DH_dom"/>
</dbReference>
<dbReference type="GO" id="GO:0004777">
    <property type="term" value="F:succinate-semialdehyde dehydrogenase (NAD+) activity"/>
    <property type="evidence" value="ECO:0007669"/>
    <property type="project" value="UniProtKB-EC"/>
</dbReference>
<evidence type="ECO:0000259" key="9">
    <source>
        <dbReference type="Pfam" id="PF00171"/>
    </source>
</evidence>
<name>A0A9D4YZP7_CHLVU</name>
<feature type="domain" description="Aldehyde dehydrogenase" evidence="9">
    <location>
        <begin position="73"/>
        <end position="539"/>
    </location>
</feature>
<evidence type="ECO:0000256" key="3">
    <source>
        <dbReference type="ARBA" id="ARBA00023002"/>
    </source>
</evidence>
<dbReference type="EMBL" id="SIDB01000004">
    <property type="protein sequence ID" value="KAI3433940.1"/>
    <property type="molecule type" value="Genomic_DNA"/>
</dbReference>
<feature type="signal peptide" evidence="8">
    <location>
        <begin position="1"/>
        <end position="24"/>
    </location>
</feature>
<dbReference type="InterPro" id="IPR016161">
    <property type="entry name" value="Ald_DH/histidinol_DH"/>
</dbReference>
<dbReference type="InterPro" id="IPR050740">
    <property type="entry name" value="Aldehyde_DH_Superfamily"/>
</dbReference>
<dbReference type="SUPFAM" id="SSF53720">
    <property type="entry name" value="ALDH-like"/>
    <property type="match status" value="1"/>
</dbReference>
<organism evidence="10 11">
    <name type="scientific">Chlorella vulgaris</name>
    <name type="common">Green alga</name>
    <dbReference type="NCBI Taxonomy" id="3077"/>
    <lineage>
        <taxon>Eukaryota</taxon>
        <taxon>Viridiplantae</taxon>
        <taxon>Chlorophyta</taxon>
        <taxon>core chlorophytes</taxon>
        <taxon>Trebouxiophyceae</taxon>
        <taxon>Chlorellales</taxon>
        <taxon>Chlorellaceae</taxon>
        <taxon>Chlorella clade</taxon>
        <taxon>Chlorella</taxon>
    </lineage>
</organism>
<dbReference type="FunFam" id="3.40.309.10:FF:000004">
    <property type="entry name" value="Succinate-semialdehyde dehydrogenase I"/>
    <property type="match status" value="1"/>
</dbReference>